<evidence type="ECO:0000313" key="9">
    <source>
        <dbReference type="Proteomes" id="UP001187192"/>
    </source>
</evidence>
<keyword evidence="3 6" id="KW-0256">Endoplasmic reticulum</keyword>
<feature type="transmembrane region" description="Helical" evidence="6">
    <location>
        <begin position="73"/>
        <end position="93"/>
    </location>
</feature>
<keyword evidence="5 6" id="KW-0472">Membrane</keyword>
<dbReference type="Proteomes" id="UP001187192">
    <property type="component" value="Unassembled WGS sequence"/>
</dbReference>
<keyword evidence="9" id="KW-1185">Reference proteome</keyword>
<dbReference type="EMBL" id="BTGU01000008">
    <property type="protein sequence ID" value="GMN38636.1"/>
    <property type="molecule type" value="Genomic_DNA"/>
</dbReference>
<accession>A0AA88D193</accession>
<gene>
    <name evidence="8" type="ORF">TIFTF001_007866</name>
</gene>
<dbReference type="Pfam" id="PF02453">
    <property type="entry name" value="Reticulon"/>
    <property type="match status" value="1"/>
</dbReference>
<protein>
    <recommendedName>
        <fullName evidence="6">Reticulon-like protein</fullName>
    </recommendedName>
</protein>
<dbReference type="GO" id="GO:0009617">
    <property type="term" value="P:response to bacterium"/>
    <property type="evidence" value="ECO:0007669"/>
    <property type="project" value="InterPro"/>
</dbReference>
<dbReference type="InterPro" id="IPR045064">
    <property type="entry name" value="Reticulon-like"/>
</dbReference>
<keyword evidence="2 6" id="KW-0812">Transmembrane</keyword>
<dbReference type="InterPro" id="IPR003388">
    <property type="entry name" value="Reticulon"/>
</dbReference>
<proteinExistence type="predicted"/>
<feature type="transmembrane region" description="Helical" evidence="6">
    <location>
        <begin position="143"/>
        <end position="172"/>
    </location>
</feature>
<organism evidence="8 9">
    <name type="scientific">Ficus carica</name>
    <name type="common">Common fig</name>
    <dbReference type="NCBI Taxonomy" id="3494"/>
    <lineage>
        <taxon>Eukaryota</taxon>
        <taxon>Viridiplantae</taxon>
        <taxon>Streptophyta</taxon>
        <taxon>Embryophyta</taxon>
        <taxon>Tracheophyta</taxon>
        <taxon>Spermatophyta</taxon>
        <taxon>Magnoliopsida</taxon>
        <taxon>eudicotyledons</taxon>
        <taxon>Gunneridae</taxon>
        <taxon>Pentapetalae</taxon>
        <taxon>rosids</taxon>
        <taxon>fabids</taxon>
        <taxon>Rosales</taxon>
        <taxon>Moraceae</taxon>
        <taxon>Ficeae</taxon>
        <taxon>Ficus</taxon>
    </lineage>
</organism>
<dbReference type="GO" id="GO:0005789">
    <property type="term" value="C:endoplasmic reticulum membrane"/>
    <property type="evidence" value="ECO:0007669"/>
    <property type="project" value="UniProtKB-SubCell"/>
</dbReference>
<dbReference type="PROSITE" id="PS50845">
    <property type="entry name" value="RETICULON"/>
    <property type="match status" value="1"/>
</dbReference>
<evidence type="ECO:0000259" key="7">
    <source>
        <dbReference type="PROSITE" id="PS50845"/>
    </source>
</evidence>
<feature type="domain" description="Reticulon" evidence="7">
    <location>
        <begin position="41"/>
        <end position="222"/>
    </location>
</feature>
<dbReference type="AlphaFoldDB" id="A0AA88D193"/>
<reference evidence="8" key="1">
    <citation type="submission" date="2023-07" db="EMBL/GenBank/DDBJ databases">
        <title>draft genome sequence of fig (Ficus carica).</title>
        <authorList>
            <person name="Takahashi T."/>
            <person name="Nishimura K."/>
        </authorList>
    </citation>
    <scope>NUCLEOTIDE SEQUENCE</scope>
</reference>
<evidence type="ECO:0000256" key="1">
    <source>
        <dbReference type="ARBA" id="ARBA00004477"/>
    </source>
</evidence>
<evidence type="ECO:0000256" key="6">
    <source>
        <dbReference type="RuleBase" id="RU363132"/>
    </source>
</evidence>
<comment type="subcellular location">
    <subcellularLocation>
        <location evidence="1 6">Endoplasmic reticulum membrane</location>
        <topology evidence="1 6">Multi-pass membrane protein</topology>
    </subcellularLocation>
</comment>
<evidence type="ECO:0000256" key="5">
    <source>
        <dbReference type="ARBA" id="ARBA00023136"/>
    </source>
</evidence>
<evidence type="ECO:0000256" key="3">
    <source>
        <dbReference type="ARBA" id="ARBA00022824"/>
    </source>
</evidence>
<keyword evidence="4 6" id="KW-1133">Transmembrane helix</keyword>
<sequence length="222" mass="25917">MSSYSSDSKIDRRHHHDRLGHPVKLFGHGRSLHSIFGGGIVADILLWRNKKLSAAILAGLTTTWFLFKVADYNFVTLLCHIFIFLMVSIFVWFQTAWLINRNPPDVEEITLRESTCRSFFAKVNWFLFWFYEISSGKDFRLFLLAICSLWAVSVIGSYVSTMNLFFIVVMCLETLPTLYERHQSEVDNLAAKVYLELTSFYRKFEHTVLDKIPRGPVKEKRF</sequence>
<evidence type="ECO:0000256" key="4">
    <source>
        <dbReference type="ARBA" id="ARBA00022989"/>
    </source>
</evidence>
<evidence type="ECO:0000256" key="2">
    <source>
        <dbReference type="ARBA" id="ARBA00022692"/>
    </source>
</evidence>
<dbReference type="PANTHER" id="PTHR10994">
    <property type="entry name" value="RETICULON"/>
    <property type="match status" value="1"/>
</dbReference>
<evidence type="ECO:0000313" key="8">
    <source>
        <dbReference type="EMBL" id="GMN38636.1"/>
    </source>
</evidence>
<name>A0AA88D193_FICCA</name>
<comment type="caution">
    <text evidence="8">The sequence shown here is derived from an EMBL/GenBank/DDBJ whole genome shotgun (WGS) entry which is preliminary data.</text>
</comment>
<dbReference type="PANTHER" id="PTHR10994:SF157">
    <property type="entry name" value="RETICULON-LIKE PROTEIN B14"/>
    <property type="match status" value="1"/>
</dbReference>